<dbReference type="InterPro" id="IPR036890">
    <property type="entry name" value="HATPase_C_sf"/>
</dbReference>
<protein>
    <recommendedName>
        <fullName evidence="3">histidine kinase</fullName>
        <ecNumber evidence="3">2.7.13.3</ecNumber>
    </recommendedName>
</protein>
<dbReference type="Gene3D" id="1.10.287.130">
    <property type="match status" value="1"/>
</dbReference>
<dbReference type="InterPro" id="IPR029151">
    <property type="entry name" value="Sensor-like_sf"/>
</dbReference>
<keyword evidence="9 12" id="KW-1133">Transmembrane helix</keyword>
<dbReference type="SUPFAM" id="SSF158472">
    <property type="entry name" value="HAMP domain-like"/>
    <property type="match status" value="1"/>
</dbReference>
<dbReference type="Pfam" id="PF00512">
    <property type="entry name" value="HisKA"/>
    <property type="match status" value="1"/>
</dbReference>
<dbReference type="PROSITE" id="PS50885">
    <property type="entry name" value="HAMP"/>
    <property type="match status" value="1"/>
</dbReference>
<evidence type="ECO:0000256" key="3">
    <source>
        <dbReference type="ARBA" id="ARBA00012438"/>
    </source>
</evidence>
<evidence type="ECO:0000256" key="9">
    <source>
        <dbReference type="ARBA" id="ARBA00022989"/>
    </source>
</evidence>
<dbReference type="PRINTS" id="PR00344">
    <property type="entry name" value="BCTRLSENSOR"/>
</dbReference>
<evidence type="ECO:0000256" key="6">
    <source>
        <dbReference type="ARBA" id="ARBA00022679"/>
    </source>
</evidence>
<dbReference type="PROSITE" id="PS50109">
    <property type="entry name" value="HIS_KIN"/>
    <property type="match status" value="1"/>
</dbReference>
<dbReference type="InterPro" id="IPR005467">
    <property type="entry name" value="His_kinase_dom"/>
</dbReference>
<evidence type="ECO:0000256" key="12">
    <source>
        <dbReference type="SAM" id="Phobius"/>
    </source>
</evidence>
<gene>
    <name evidence="15" type="ORF">INF28_02845</name>
</gene>
<dbReference type="SUPFAM" id="SSF55874">
    <property type="entry name" value="ATPase domain of HSP90 chaperone/DNA topoisomerase II/histidine kinase"/>
    <property type="match status" value="1"/>
</dbReference>
<keyword evidence="4" id="KW-1003">Cell membrane</keyword>
<sequence length="494" mass="55067">MNAIFGKTIFSRIFIFNIISVLVCIIILGSMQTVLITNYISHQSEESLAKNADSIVALIQNNVPIDSLRNILSGFCRSSQSHIMVIDDKGSVLVNTSDSGFVHNVPAFIATEYSKAVLSGQRNSMIGTMGGIFAETMFTLQVPVSGAGGNTIGAVFISIPIPEQQRMTYELFRILLFSAIAVIAISFLLSYMLAKRFSMPIKSIQNSAKEFASGHLDARVGETATKSDIGEIAELAETFNNMAFELEKVEDIRKSFISDVSHELRTPMTTISGFVYGILDDTIPPERQKEYLKIVYDEVTRLSRLVNTFLDISRMQSDKMVLNKTNFDINEAIRLTIIGLTNRLEEKNINVKLNFDSDSCYVRADADGIKRVLTNLLDNAVKFTDANGEIAVTVKPKLQEVYISVRNTGCGIPKEQQQMIFERLYKVDKSRSINKEGTGIGLYLVKSIIRAHGKNIRVNSVEGEFAEFIFSLDRGKAPMKREENRGENVQKEDI</sequence>
<comment type="subcellular location">
    <subcellularLocation>
        <location evidence="2">Cell membrane</location>
        <topology evidence="2">Multi-pass membrane protein</topology>
    </subcellularLocation>
</comment>
<feature type="transmembrane region" description="Helical" evidence="12">
    <location>
        <begin position="14"/>
        <end position="40"/>
    </location>
</feature>
<comment type="caution">
    <text evidence="15">The sequence shown here is derived from an EMBL/GenBank/DDBJ whole genome shotgun (WGS) entry which is preliminary data.</text>
</comment>
<evidence type="ECO:0000259" key="14">
    <source>
        <dbReference type="PROSITE" id="PS50885"/>
    </source>
</evidence>
<keyword evidence="16" id="KW-1185">Reference proteome</keyword>
<dbReference type="SUPFAM" id="SSF103190">
    <property type="entry name" value="Sensory domain-like"/>
    <property type="match status" value="1"/>
</dbReference>
<dbReference type="EMBL" id="JADCKB010000004">
    <property type="protein sequence ID" value="MBE5039401.1"/>
    <property type="molecule type" value="Genomic_DNA"/>
</dbReference>
<dbReference type="InterPro" id="IPR003660">
    <property type="entry name" value="HAMP_dom"/>
</dbReference>
<dbReference type="Proteomes" id="UP000806542">
    <property type="component" value="Unassembled WGS sequence"/>
</dbReference>
<dbReference type="Pfam" id="PF00672">
    <property type="entry name" value="HAMP"/>
    <property type="match status" value="1"/>
</dbReference>
<evidence type="ECO:0000256" key="2">
    <source>
        <dbReference type="ARBA" id="ARBA00004651"/>
    </source>
</evidence>
<dbReference type="PANTHER" id="PTHR43711">
    <property type="entry name" value="TWO-COMPONENT HISTIDINE KINASE"/>
    <property type="match status" value="1"/>
</dbReference>
<dbReference type="GO" id="GO:0005886">
    <property type="term" value="C:plasma membrane"/>
    <property type="evidence" value="ECO:0007669"/>
    <property type="project" value="UniProtKB-SubCell"/>
</dbReference>
<dbReference type="InterPro" id="IPR036097">
    <property type="entry name" value="HisK_dim/P_sf"/>
</dbReference>
<dbReference type="InterPro" id="IPR004358">
    <property type="entry name" value="Sig_transdc_His_kin-like_C"/>
</dbReference>
<evidence type="ECO:0000256" key="1">
    <source>
        <dbReference type="ARBA" id="ARBA00000085"/>
    </source>
</evidence>
<dbReference type="Gene3D" id="6.10.340.10">
    <property type="match status" value="1"/>
</dbReference>
<dbReference type="CDD" id="cd06225">
    <property type="entry name" value="HAMP"/>
    <property type="match status" value="1"/>
</dbReference>
<dbReference type="SMART" id="SM00304">
    <property type="entry name" value="HAMP"/>
    <property type="match status" value="1"/>
</dbReference>
<evidence type="ECO:0000256" key="11">
    <source>
        <dbReference type="ARBA" id="ARBA00023136"/>
    </source>
</evidence>
<evidence type="ECO:0000256" key="5">
    <source>
        <dbReference type="ARBA" id="ARBA00022553"/>
    </source>
</evidence>
<accession>A0A9D5R7N3</accession>
<organism evidence="15 16">
    <name type="scientific">Ructibacterium gallinarum</name>
    <dbReference type="NCBI Taxonomy" id="2779355"/>
    <lineage>
        <taxon>Bacteria</taxon>
        <taxon>Bacillati</taxon>
        <taxon>Bacillota</taxon>
        <taxon>Clostridia</taxon>
        <taxon>Eubacteriales</taxon>
        <taxon>Oscillospiraceae</taxon>
        <taxon>Ructibacterium</taxon>
    </lineage>
</organism>
<evidence type="ECO:0000256" key="10">
    <source>
        <dbReference type="ARBA" id="ARBA00023012"/>
    </source>
</evidence>
<evidence type="ECO:0000256" key="8">
    <source>
        <dbReference type="ARBA" id="ARBA00022777"/>
    </source>
</evidence>
<feature type="transmembrane region" description="Helical" evidence="12">
    <location>
        <begin position="174"/>
        <end position="194"/>
    </location>
</feature>
<proteinExistence type="predicted"/>
<evidence type="ECO:0000313" key="15">
    <source>
        <dbReference type="EMBL" id="MBE5039401.1"/>
    </source>
</evidence>
<keyword evidence="11 12" id="KW-0472">Membrane</keyword>
<keyword evidence="6" id="KW-0808">Transferase</keyword>
<dbReference type="CDD" id="cd00075">
    <property type="entry name" value="HATPase"/>
    <property type="match status" value="1"/>
</dbReference>
<keyword evidence="7 12" id="KW-0812">Transmembrane</keyword>
<keyword evidence="10" id="KW-0902">Two-component regulatory system</keyword>
<evidence type="ECO:0000259" key="13">
    <source>
        <dbReference type="PROSITE" id="PS50109"/>
    </source>
</evidence>
<keyword evidence="5" id="KW-0597">Phosphoprotein</keyword>
<comment type="catalytic activity">
    <reaction evidence="1">
        <text>ATP + protein L-histidine = ADP + protein N-phospho-L-histidine.</text>
        <dbReference type="EC" id="2.7.13.3"/>
    </reaction>
</comment>
<keyword evidence="8 15" id="KW-0418">Kinase</keyword>
<dbReference type="SUPFAM" id="SSF47384">
    <property type="entry name" value="Homodimeric domain of signal transducing histidine kinase"/>
    <property type="match status" value="1"/>
</dbReference>
<reference evidence="15" key="1">
    <citation type="submission" date="2020-10" db="EMBL/GenBank/DDBJ databases">
        <title>ChiBAC.</title>
        <authorList>
            <person name="Zenner C."/>
            <person name="Hitch T.C.A."/>
            <person name="Clavel T."/>
        </authorList>
    </citation>
    <scope>NUCLEOTIDE SEQUENCE</scope>
    <source>
        <strain evidence="15">DSM 107454</strain>
    </source>
</reference>
<dbReference type="SMART" id="SM00387">
    <property type="entry name" value="HATPase_c"/>
    <property type="match status" value="1"/>
</dbReference>
<dbReference type="CDD" id="cd00082">
    <property type="entry name" value="HisKA"/>
    <property type="match status" value="1"/>
</dbReference>
<evidence type="ECO:0000256" key="7">
    <source>
        <dbReference type="ARBA" id="ARBA00022692"/>
    </source>
</evidence>
<dbReference type="InterPro" id="IPR003594">
    <property type="entry name" value="HATPase_dom"/>
</dbReference>
<dbReference type="FunFam" id="3.30.565.10:FF:000006">
    <property type="entry name" value="Sensor histidine kinase WalK"/>
    <property type="match status" value="1"/>
</dbReference>
<dbReference type="GO" id="GO:0000155">
    <property type="term" value="F:phosphorelay sensor kinase activity"/>
    <property type="evidence" value="ECO:0007669"/>
    <property type="project" value="InterPro"/>
</dbReference>
<dbReference type="FunFam" id="1.10.287.130:FF:000001">
    <property type="entry name" value="Two-component sensor histidine kinase"/>
    <property type="match status" value="1"/>
</dbReference>
<evidence type="ECO:0000256" key="4">
    <source>
        <dbReference type="ARBA" id="ARBA00022475"/>
    </source>
</evidence>
<dbReference type="Gene3D" id="3.30.565.10">
    <property type="entry name" value="Histidine kinase-like ATPase, C-terminal domain"/>
    <property type="match status" value="1"/>
</dbReference>
<dbReference type="SMART" id="SM00388">
    <property type="entry name" value="HisKA"/>
    <property type="match status" value="1"/>
</dbReference>
<evidence type="ECO:0000313" key="16">
    <source>
        <dbReference type="Proteomes" id="UP000806542"/>
    </source>
</evidence>
<dbReference type="AlphaFoldDB" id="A0A9D5R7N3"/>
<dbReference type="InterPro" id="IPR050736">
    <property type="entry name" value="Sensor_HK_Regulatory"/>
</dbReference>
<dbReference type="InterPro" id="IPR003661">
    <property type="entry name" value="HisK_dim/P_dom"/>
</dbReference>
<dbReference type="RefSeq" id="WP_226391964.1">
    <property type="nucleotide sequence ID" value="NZ_JADCKB010000004.1"/>
</dbReference>
<name>A0A9D5R7N3_9FIRM</name>
<dbReference type="PANTHER" id="PTHR43711:SF1">
    <property type="entry name" value="HISTIDINE KINASE 1"/>
    <property type="match status" value="1"/>
</dbReference>
<feature type="domain" description="HAMP" evidence="14">
    <location>
        <begin position="195"/>
        <end position="251"/>
    </location>
</feature>
<feature type="domain" description="Histidine kinase" evidence="13">
    <location>
        <begin position="259"/>
        <end position="476"/>
    </location>
</feature>
<dbReference type="EC" id="2.7.13.3" evidence="3"/>
<dbReference type="Pfam" id="PF02518">
    <property type="entry name" value="HATPase_c"/>
    <property type="match status" value="1"/>
</dbReference>